<dbReference type="InterPro" id="IPR036737">
    <property type="entry name" value="OmpA-like_sf"/>
</dbReference>
<keyword evidence="5" id="KW-0812">Transmembrane</keyword>
<dbReference type="InterPro" id="IPR006664">
    <property type="entry name" value="OMP_bac"/>
</dbReference>
<dbReference type="InterPro" id="IPR050330">
    <property type="entry name" value="Bact_OuterMem_StrucFunc"/>
</dbReference>
<evidence type="ECO:0000256" key="4">
    <source>
        <dbReference type="PROSITE-ProRule" id="PRU00473"/>
    </source>
</evidence>
<sequence length="536" mass="61013">MFKFNRYLLLILLTASFLLALGIYISPVWNKVFLTLSMIFIILIIHSFRQKTLSSKAIHSQPTIEKQVYVVIGPYVNQWFTVQREAVLQHPETAAIWLPAATSEQLRGQLLSINNREGCHRIMLYFPIFPDGHDTSALLVNSLYSWQKILTSSILPDSLDCVFAVYIRCSGERTSYDPDRAIWINTLLSNKDIKEAFNEGAAQLAEKVKSHPSLYTQHYLMLNLLWQWMEEEQLLPVINTIFNHSNLNLNHFVLADYGTGFNRHGAWSRWLDEKFTVLPALAKSRINPPLPGYPASIQLPAYSVPHLQSRIPLASATVAIIIALMIASSMIFSRYSEEQRLRTVTQTLNQLQTLQDDDVSDIFNVLDTLNIYRKTLKTCSLNFSFQNWGFSHCKILLANVDKQLEKYSHWIIFTSANSHSLFASGSAAILPEREHLLSPLISLIEKNPNINFLIIGHTDNSGDEKNNQKLSEQRAQAVRNWIVLKTHAAVNRFSLEGEGDTSPLASNTSSQGKEMNRRIEILPLHPTPRNVNEKML</sequence>
<dbReference type="SUPFAM" id="SSF103088">
    <property type="entry name" value="OmpA-like"/>
    <property type="match status" value="1"/>
</dbReference>
<dbReference type="PRINTS" id="PR01021">
    <property type="entry name" value="OMPADOMAIN"/>
</dbReference>
<dbReference type="PANTHER" id="PTHR30329">
    <property type="entry name" value="STATOR ELEMENT OF FLAGELLAR MOTOR COMPLEX"/>
    <property type="match status" value="1"/>
</dbReference>
<dbReference type="InterPro" id="IPR006665">
    <property type="entry name" value="OmpA-like"/>
</dbReference>
<comment type="caution">
    <text evidence="7">The sequence shown here is derived from an EMBL/GenBank/DDBJ whole genome shotgun (WGS) entry which is preliminary data.</text>
</comment>
<evidence type="ECO:0000259" key="6">
    <source>
        <dbReference type="PROSITE" id="PS51123"/>
    </source>
</evidence>
<evidence type="ECO:0000313" key="7">
    <source>
        <dbReference type="EMBL" id="MBL5934064.1"/>
    </source>
</evidence>
<protein>
    <submittedName>
        <fullName evidence="7">OmpA family protein</fullName>
    </submittedName>
</protein>
<dbReference type="GO" id="GO:0009279">
    <property type="term" value="C:cell outer membrane"/>
    <property type="evidence" value="ECO:0007669"/>
    <property type="project" value="UniProtKB-SubCell"/>
</dbReference>
<dbReference type="Proteomes" id="UP000653275">
    <property type="component" value="Unassembled WGS sequence"/>
</dbReference>
<dbReference type="Gene3D" id="3.30.1330.60">
    <property type="entry name" value="OmpA-like domain"/>
    <property type="match status" value="1"/>
</dbReference>
<evidence type="ECO:0000256" key="1">
    <source>
        <dbReference type="ARBA" id="ARBA00004442"/>
    </source>
</evidence>
<dbReference type="Pfam" id="PF00691">
    <property type="entry name" value="OmpA"/>
    <property type="match status" value="1"/>
</dbReference>
<dbReference type="PROSITE" id="PS51123">
    <property type="entry name" value="OMPA_2"/>
    <property type="match status" value="1"/>
</dbReference>
<dbReference type="PANTHER" id="PTHR30329:SF21">
    <property type="entry name" value="LIPOPROTEIN YIAD-RELATED"/>
    <property type="match status" value="1"/>
</dbReference>
<evidence type="ECO:0000256" key="2">
    <source>
        <dbReference type="ARBA" id="ARBA00023136"/>
    </source>
</evidence>
<organism evidence="7 8">
    <name type="scientific">Lelliottia amnigena</name>
    <name type="common">Enterobacter amnigenus</name>
    <dbReference type="NCBI Taxonomy" id="61646"/>
    <lineage>
        <taxon>Bacteria</taxon>
        <taxon>Pseudomonadati</taxon>
        <taxon>Pseudomonadota</taxon>
        <taxon>Gammaproteobacteria</taxon>
        <taxon>Enterobacterales</taxon>
        <taxon>Enterobacteriaceae</taxon>
        <taxon>Lelliottia</taxon>
    </lineage>
</organism>
<name>A0AAP2F082_LELAM</name>
<evidence type="ECO:0000256" key="5">
    <source>
        <dbReference type="SAM" id="Phobius"/>
    </source>
</evidence>
<feature type="domain" description="OmpA-like" evidence="6">
    <location>
        <begin position="409"/>
        <end position="527"/>
    </location>
</feature>
<evidence type="ECO:0000313" key="8">
    <source>
        <dbReference type="Proteomes" id="UP000653275"/>
    </source>
</evidence>
<feature type="transmembrane region" description="Helical" evidence="5">
    <location>
        <begin position="311"/>
        <end position="332"/>
    </location>
</feature>
<gene>
    <name evidence="7" type="ORF">I7V27_06265</name>
</gene>
<reference evidence="7" key="1">
    <citation type="submission" date="2020-12" db="EMBL/GenBank/DDBJ databases">
        <title>Draft genome sequence of Enterobacter spp., Lelliottia spp. and Serratia spp. isolated from drinking water reservoirs and lakes.</title>
        <authorList>
            <person name="Reitter C."/>
            <person name="Neuhaus K."/>
            <person name="Huegler M."/>
        </authorList>
    </citation>
    <scope>NUCLEOTIDE SEQUENCE</scope>
    <source>
        <strain evidence="7">TZW15</strain>
    </source>
</reference>
<dbReference type="RefSeq" id="WP_131487403.1">
    <property type="nucleotide sequence ID" value="NZ_JAENMR010000002.1"/>
</dbReference>
<keyword evidence="3" id="KW-0998">Cell outer membrane</keyword>
<keyword evidence="5" id="KW-1133">Transmembrane helix</keyword>
<dbReference type="CDD" id="cd07185">
    <property type="entry name" value="OmpA_C-like"/>
    <property type="match status" value="1"/>
</dbReference>
<proteinExistence type="predicted"/>
<keyword evidence="2 4" id="KW-0472">Membrane</keyword>
<dbReference type="AlphaFoldDB" id="A0AAP2F082"/>
<accession>A0AAP2F082</accession>
<evidence type="ECO:0000256" key="3">
    <source>
        <dbReference type="ARBA" id="ARBA00023237"/>
    </source>
</evidence>
<dbReference type="EMBL" id="JAENMS010000002">
    <property type="protein sequence ID" value="MBL5934064.1"/>
    <property type="molecule type" value="Genomic_DNA"/>
</dbReference>
<comment type="subcellular location">
    <subcellularLocation>
        <location evidence="1">Cell outer membrane</location>
    </subcellularLocation>
</comment>